<dbReference type="AlphaFoldDB" id="A0A9P6E646"/>
<sequence>MPGIHTCEYCRSAFSTKEGLDVHTRETHATIKVKLGGKEHFVKPDQNGMYHCPCMHHLQPATYPNLKAFIAHLSAVRWVEKHLRLPPDQRPLFVGAQLVETELLSNYNLCINVQHKFILCVSCSF</sequence>
<protein>
    <recommendedName>
        <fullName evidence="2">C2H2-type domain-containing protein</fullName>
    </recommendedName>
</protein>
<comment type="caution">
    <text evidence="3">The sequence shown here is derived from an EMBL/GenBank/DDBJ whole genome shotgun (WGS) entry which is preliminary data.</text>
</comment>
<dbReference type="Proteomes" id="UP000807306">
    <property type="component" value="Unassembled WGS sequence"/>
</dbReference>
<accession>A0A9P6E646</accession>
<organism evidence="3 4">
    <name type="scientific">Crepidotus variabilis</name>
    <dbReference type="NCBI Taxonomy" id="179855"/>
    <lineage>
        <taxon>Eukaryota</taxon>
        <taxon>Fungi</taxon>
        <taxon>Dikarya</taxon>
        <taxon>Basidiomycota</taxon>
        <taxon>Agaricomycotina</taxon>
        <taxon>Agaricomycetes</taxon>
        <taxon>Agaricomycetidae</taxon>
        <taxon>Agaricales</taxon>
        <taxon>Agaricineae</taxon>
        <taxon>Crepidotaceae</taxon>
        <taxon>Crepidotus</taxon>
    </lineage>
</organism>
<keyword evidence="1" id="KW-0862">Zinc</keyword>
<reference evidence="3" key="1">
    <citation type="submission" date="2020-11" db="EMBL/GenBank/DDBJ databases">
        <authorList>
            <consortium name="DOE Joint Genome Institute"/>
            <person name="Ahrendt S."/>
            <person name="Riley R."/>
            <person name="Andreopoulos W."/>
            <person name="Labutti K."/>
            <person name="Pangilinan J."/>
            <person name="Ruiz-Duenas F.J."/>
            <person name="Barrasa J.M."/>
            <person name="Sanchez-Garcia M."/>
            <person name="Camarero S."/>
            <person name="Miyauchi S."/>
            <person name="Serrano A."/>
            <person name="Linde D."/>
            <person name="Babiker R."/>
            <person name="Drula E."/>
            <person name="Ayuso-Fernandez I."/>
            <person name="Pacheco R."/>
            <person name="Padilla G."/>
            <person name="Ferreira P."/>
            <person name="Barriuso J."/>
            <person name="Kellner H."/>
            <person name="Castanera R."/>
            <person name="Alfaro M."/>
            <person name="Ramirez L."/>
            <person name="Pisabarro A.G."/>
            <person name="Kuo A."/>
            <person name="Tritt A."/>
            <person name="Lipzen A."/>
            <person name="He G."/>
            <person name="Yan M."/>
            <person name="Ng V."/>
            <person name="Cullen D."/>
            <person name="Martin F."/>
            <person name="Rosso M.-N."/>
            <person name="Henrissat B."/>
            <person name="Hibbett D."/>
            <person name="Martinez A.T."/>
            <person name="Grigoriev I.V."/>
        </authorList>
    </citation>
    <scope>NUCLEOTIDE SEQUENCE</scope>
    <source>
        <strain evidence="3">CBS 506.95</strain>
    </source>
</reference>
<keyword evidence="1" id="KW-0479">Metal-binding</keyword>
<keyword evidence="1" id="KW-0863">Zinc-finger</keyword>
<feature type="domain" description="C2H2-type" evidence="2">
    <location>
        <begin position="5"/>
        <end position="33"/>
    </location>
</feature>
<proteinExistence type="predicted"/>
<dbReference type="GO" id="GO:0008270">
    <property type="term" value="F:zinc ion binding"/>
    <property type="evidence" value="ECO:0007669"/>
    <property type="project" value="UniProtKB-KW"/>
</dbReference>
<evidence type="ECO:0000313" key="4">
    <source>
        <dbReference type="Proteomes" id="UP000807306"/>
    </source>
</evidence>
<gene>
    <name evidence="3" type="ORF">CPB83DRAFT_899058</name>
</gene>
<evidence type="ECO:0000259" key="2">
    <source>
        <dbReference type="PROSITE" id="PS50157"/>
    </source>
</evidence>
<evidence type="ECO:0000256" key="1">
    <source>
        <dbReference type="PROSITE-ProRule" id="PRU00042"/>
    </source>
</evidence>
<keyword evidence="4" id="KW-1185">Reference proteome</keyword>
<dbReference type="EMBL" id="MU157925">
    <property type="protein sequence ID" value="KAF9523074.1"/>
    <property type="molecule type" value="Genomic_DNA"/>
</dbReference>
<evidence type="ECO:0000313" key="3">
    <source>
        <dbReference type="EMBL" id="KAF9523074.1"/>
    </source>
</evidence>
<dbReference type="PROSITE" id="PS00028">
    <property type="entry name" value="ZINC_FINGER_C2H2_1"/>
    <property type="match status" value="1"/>
</dbReference>
<dbReference type="OrthoDB" id="3151137at2759"/>
<dbReference type="InterPro" id="IPR013087">
    <property type="entry name" value="Znf_C2H2_type"/>
</dbReference>
<dbReference type="PROSITE" id="PS50157">
    <property type="entry name" value="ZINC_FINGER_C2H2_2"/>
    <property type="match status" value="1"/>
</dbReference>
<name>A0A9P6E646_9AGAR</name>